<dbReference type="GeneID" id="55617366"/>
<evidence type="ECO:0000256" key="1">
    <source>
        <dbReference type="SAM" id="MobiDB-lite"/>
    </source>
</evidence>
<name>A0A5B9NA40_9CAUD</name>
<proteinExistence type="predicted"/>
<protein>
    <submittedName>
        <fullName evidence="2">Uncharacterized protein</fullName>
    </submittedName>
</protein>
<evidence type="ECO:0000313" key="3">
    <source>
        <dbReference type="Proteomes" id="UP000325103"/>
    </source>
</evidence>
<dbReference type="Proteomes" id="UP000325103">
    <property type="component" value="Segment"/>
</dbReference>
<keyword evidence="3" id="KW-1185">Reference proteome</keyword>
<evidence type="ECO:0000313" key="2">
    <source>
        <dbReference type="EMBL" id="QEG08910.1"/>
    </source>
</evidence>
<dbReference type="RefSeq" id="YP_009846994.1">
    <property type="nucleotide sequence ID" value="NC_048772.1"/>
</dbReference>
<accession>A0A5B9NA40</accession>
<dbReference type="KEGG" id="vg:55617366"/>
<organism evidence="2 3">
    <name type="scientific">Aeromonas phage 4L372XY</name>
    <dbReference type="NCBI Taxonomy" id="2588520"/>
    <lineage>
        <taxon>Viruses</taxon>
        <taxon>Duplodnaviria</taxon>
        <taxon>Heunggongvirae</taxon>
        <taxon>Uroviricota</taxon>
        <taxon>Caudoviricetes</taxon>
        <taxon>Plateaulakevirus</taxon>
        <taxon>Plateaulakevirus pv4L372XY</taxon>
    </lineage>
</organism>
<gene>
    <name evidence="2" type="primary">4L372XY_195</name>
</gene>
<feature type="compositionally biased region" description="Basic residues" evidence="1">
    <location>
        <begin position="1"/>
        <end position="10"/>
    </location>
</feature>
<feature type="region of interest" description="Disordered" evidence="1">
    <location>
        <begin position="1"/>
        <end position="48"/>
    </location>
</feature>
<reference evidence="2 3" key="1">
    <citation type="submission" date="2019-04" db="EMBL/GenBank/DDBJ databases">
        <title>Nine Novel Phages from a Plateau Lake in Southwest China Provide Insights into Aeromonas Phage Diversity.</title>
        <authorList>
            <person name="Xiao W."/>
            <person name="Bai M."/>
            <person name="Wang Y."/>
            <person name="Cui X."/>
        </authorList>
    </citation>
    <scope>NUCLEOTIDE SEQUENCE [LARGE SCALE GENOMIC DNA]</scope>
</reference>
<dbReference type="EMBL" id="MK813941">
    <property type="protein sequence ID" value="QEG08910.1"/>
    <property type="molecule type" value="Genomic_DNA"/>
</dbReference>
<sequence length="48" mass="5946">MATRKQSRKTFQRELQKSMRQNTKKTKQRKQMSQEHQLFSEIDNTFKE</sequence>